<name>A0A813YR42_9BILA</name>
<dbReference type="AlphaFoldDB" id="A0A813YR42"/>
<feature type="chain" id="PRO_5036223594" description="Secreted protein" evidence="1">
    <location>
        <begin position="19"/>
        <end position="193"/>
    </location>
</feature>
<dbReference type="Proteomes" id="UP000663829">
    <property type="component" value="Unassembled WGS sequence"/>
</dbReference>
<proteinExistence type="predicted"/>
<evidence type="ECO:0000313" key="5">
    <source>
        <dbReference type="EMBL" id="CAF3672648.1"/>
    </source>
</evidence>
<reference evidence="3" key="1">
    <citation type="submission" date="2021-02" db="EMBL/GenBank/DDBJ databases">
        <authorList>
            <person name="Nowell W R."/>
        </authorList>
    </citation>
    <scope>NUCLEOTIDE SEQUENCE</scope>
</reference>
<comment type="caution">
    <text evidence="3">The sequence shown here is derived from an EMBL/GenBank/DDBJ whole genome shotgun (WGS) entry which is preliminary data.</text>
</comment>
<sequence length="193" mass="20991">MGIRLISLLLLLVLTVRGHSEDDDQYRTKIKGSIKGVLKTVRNIVKSAEKFAVKMLDKLALKTSLKAGEKLTMKTSEKLAVKFVEKVASKGAVKFVGKTAGKLVKKLPYIGVAAGVAFGIWRIIDDSEDWQSYVLAAGELSSGVVSIVPGIGTMASTAIDAALLAFDLKYAKHEQHIHEEEQRQTEVDHGSEL</sequence>
<dbReference type="EMBL" id="CAJOBC010001339">
    <property type="protein sequence ID" value="CAF3672648.1"/>
    <property type="molecule type" value="Genomic_DNA"/>
</dbReference>
<evidence type="ECO:0000256" key="1">
    <source>
        <dbReference type="SAM" id="SignalP"/>
    </source>
</evidence>
<feature type="signal peptide" evidence="1">
    <location>
        <begin position="1"/>
        <end position="18"/>
    </location>
</feature>
<gene>
    <name evidence="3" type="ORF">GPM918_LOCUS7953</name>
    <name evidence="2" type="ORF">OVA965_LOCUS4311</name>
    <name evidence="5" type="ORF">SRO942_LOCUS7953</name>
    <name evidence="4" type="ORF">TMI583_LOCUS4309</name>
</gene>
<dbReference type="Proteomes" id="UP000681722">
    <property type="component" value="Unassembled WGS sequence"/>
</dbReference>
<accession>A0A813YR42</accession>
<evidence type="ECO:0000313" key="2">
    <source>
        <dbReference type="EMBL" id="CAF0794491.1"/>
    </source>
</evidence>
<dbReference type="EMBL" id="CAJNOQ010001339">
    <property type="protein sequence ID" value="CAF0887728.1"/>
    <property type="molecule type" value="Genomic_DNA"/>
</dbReference>
<evidence type="ECO:0000313" key="6">
    <source>
        <dbReference type="Proteomes" id="UP000663829"/>
    </source>
</evidence>
<organism evidence="3 6">
    <name type="scientific">Didymodactylos carnosus</name>
    <dbReference type="NCBI Taxonomy" id="1234261"/>
    <lineage>
        <taxon>Eukaryota</taxon>
        <taxon>Metazoa</taxon>
        <taxon>Spiralia</taxon>
        <taxon>Gnathifera</taxon>
        <taxon>Rotifera</taxon>
        <taxon>Eurotatoria</taxon>
        <taxon>Bdelloidea</taxon>
        <taxon>Philodinida</taxon>
        <taxon>Philodinidae</taxon>
        <taxon>Didymodactylos</taxon>
    </lineage>
</organism>
<keyword evidence="1" id="KW-0732">Signal</keyword>
<evidence type="ECO:0000313" key="4">
    <source>
        <dbReference type="EMBL" id="CAF3577367.1"/>
    </source>
</evidence>
<dbReference type="EMBL" id="CAJOBA010001115">
    <property type="protein sequence ID" value="CAF3577367.1"/>
    <property type="molecule type" value="Genomic_DNA"/>
</dbReference>
<protein>
    <recommendedName>
        <fullName evidence="7">Secreted protein</fullName>
    </recommendedName>
</protein>
<dbReference type="Proteomes" id="UP000677228">
    <property type="component" value="Unassembled WGS sequence"/>
</dbReference>
<evidence type="ECO:0008006" key="7">
    <source>
        <dbReference type="Google" id="ProtNLM"/>
    </source>
</evidence>
<keyword evidence="6" id="KW-1185">Reference proteome</keyword>
<evidence type="ECO:0000313" key="3">
    <source>
        <dbReference type="EMBL" id="CAF0887728.1"/>
    </source>
</evidence>
<dbReference type="EMBL" id="CAJNOK010001115">
    <property type="protein sequence ID" value="CAF0794491.1"/>
    <property type="molecule type" value="Genomic_DNA"/>
</dbReference>
<dbReference type="Proteomes" id="UP000682733">
    <property type="component" value="Unassembled WGS sequence"/>
</dbReference>
<dbReference type="OrthoDB" id="5969335at2759"/>